<dbReference type="InterPro" id="IPR027973">
    <property type="entry name" value="FSAF1-like"/>
</dbReference>
<sequence length="183" mass="20835">MNKRHTTPKTSIRKALKDLNASKKTLPPVQTTHQLNAGPSQASYGRGSAVPKANKETPAVLLSKAGSKTGSNTGPQDARMEFNGILKDIREISLPLLDKRARKIYMDAKICALGGKLRKESRLPLPEYLRQKECHENKILRRKEQERETNIRSLTTEAMSYREILRKKKERVQRIKTSKVKLY</sequence>
<reference evidence="2" key="1">
    <citation type="submission" date="2013-12" db="EMBL/GenBank/DDBJ databases">
        <authorList>
            <person name="Omoto C.K."/>
            <person name="Sibley D."/>
            <person name="Venepally P."/>
            <person name="Hadjithomas M."/>
            <person name="Karamycheva S."/>
            <person name="Brunk B."/>
            <person name="Roos D."/>
            <person name="Caler E."/>
            <person name="Lorenzi H."/>
        </authorList>
    </citation>
    <scope>NUCLEOTIDE SEQUENCE</scope>
</reference>
<feature type="compositionally biased region" description="Polar residues" evidence="1">
    <location>
        <begin position="28"/>
        <end position="43"/>
    </location>
</feature>
<dbReference type="OrthoDB" id="361247at2759"/>
<evidence type="ECO:0000313" key="2">
    <source>
        <dbReference type="EMBL" id="EZG45860.1"/>
    </source>
</evidence>
<dbReference type="VEuPathDB" id="CryptoDB:GNI_136550"/>
<evidence type="ECO:0000256" key="1">
    <source>
        <dbReference type="SAM" id="MobiDB-lite"/>
    </source>
</evidence>
<organism evidence="2 3">
    <name type="scientific">Gregarina niphandrodes</name>
    <name type="common">Septate eugregarine</name>
    <dbReference type="NCBI Taxonomy" id="110365"/>
    <lineage>
        <taxon>Eukaryota</taxon>
        <taxon>Sar</taxon>
        <taxon>Alveolata</taxon>
        <taxon>Apicomplexa</taxon>
        <taxon>Conoidasida</taxon>
        <taxon>Gregarinasina</taxon>
        <taxon>Eugregarinorida</taxon>
        <taxon>Gregarinidae</taxon>
        <taxon>Gregarina</taxon>
    </lineage>
</organism>
<comment type="caution">
    <text evidence="2">The sequence shown here is derived from an EMBL/GenBank/DDBJ whole genome shotgun (WGS) entry which is preliminary data.</text>
</comment>
<evidence type="ECO:0000313" key="3">
    <source>
        <dbReference type="Proteomes" id="UP000019763"/>
    </source>
</evidence>
<name>A0A023B0R7_GRENI</name>
<dbReference type="Pfam" id="PF15375">
    <property type="entry name" value="FSAF1"/>
    <property type="match status" value="1"/>
</dbReference>
<dbReference type="RefSeq" id="XP_011132432.1">
    <property type="nucleotide sequence ID" value="XM_011134130.1"/>
</dbReference>
<protein>
    <submittedName>
        <fullName evidence="2">Uncharacterized protein</fullName>
    </submittedName>
</protein>
<gene>
    <name evidence="2" type="ORF">GNI_136550</name>
</gene>
<dbReference type="AlphaFoldDB" id="A0A023B0R7"/>
<dbReference type="GeneID" id="22914856"/>
<feature type="region of interest" description="Disordered" evidence="1">
    <location>
        <begin position="21"/>
        <end position="56"/>
    </location>
</feature>
<accession>A0A023B0R7</accession>
<dbReference type="Proteomes" id="UP000019763">
    <property type="component" value="Unassembled WGS sequence"/>
</dbReference>
<dbReference type="EMBL" id="AFNH02001009">
    <property type="protein sequence ID" value="EZG45860.1"/>
    <property type="molecule type" value="Genomic_DNA"/>
</dbReference>
<keyword evidence="3" id="KW-1185">Reference proteome</keyword>
<proteinExistence type="predicted"/>